<evidence type="ECO:0000256" key="3">
    <source>
        <dbReference type="ARBA" id="ARBA00010617"/>
    </source>
</evidence>
<evidence type="ECO:0000313" key="11">
    <source>
        <dbReference type="EMBL" id="KDR71393.1"/>
    </source>
</evidence>
<evidence type="ECO:0000256" key="5">
    <source>
        <dbReference type="ARBA" id="ARBA00022723"/>
    </source>
</evidence>
<dbReference type="AlphaFoldDB" id="A0A067SXA5"/>
<dbReference type="InterPro" id="IPR001128">
    <property type="entry name" value="Cyt_P450"/>
</dbReference>
<dbReference type="InterPro" id="IPR017972">
    <property type="entry name" value="Cyt_P450_CS"/>
</dbReference>
<dbReference type="PANTHER" id="PTHR46300">
    <property type="entry name" value="P450, PUTATIVE (EUROFUNG)-RELATED-RELATED"/>
    <property type="match status" value="1"/>
</dbReference>
<evidence type="ECO:0008006" key="13">
    <source>
        <dbReference type="Google" id="ProtNLM"/>
    </source>
</evidence>
<comment type="cofactor">
    <cofactor evidence="1 9">
        <name>heme</name>
        <dbReference type="ChEBI" id="CHEBI:30413"/>
    </cofactor>
</comment>
<dbReference type="STRING" id="685588.A0A067SXA5"/>
<dbReference type="Gene3D" id="1.10.630.10">
    <property type="entry name" value="Cytochrome P450"/>
    <property type="match status" value="1"/>
</dbReference>
<name>A0A067SXA5_GALM3</name>
<dbReference type="Proteomes" id="UP000027222">
    <property type="component" value="Unassembled WGS sequence"/>
</dbReference>
<evidence type="ECO:0000256" key="4">
    <source>
        <dbReference type="ARBA" id="ARBA00022617"/>
    </source>
</evidence>
<dbReference type="HOGENOM" id="CLU_001570_2_3_1"/>
<dbReference type="InterPro" id="IPR036396">
    <property type="entry name" value="Cyt_P450_sf"/>
</dbReference>
<dbReference type="SUPFAM" id="SSF48264">
    <property type="entry name" value="Cytochrome P450"/>
    <property type="match status" value="1"/>
</dbReference>
<keyword evidence="12" id="KW-1185">Reference proteome</keyword>
<dbReference type="GO" id="GO:0016705">
    <property type="term" value="F:oxidoreductase activity, acting on paired donors, with incorporation or reduction of molecular oxygen"/>
    <property type="evidence" value="ECO:0007669"/>
    <property type="project" value="InterPro"/>
</dbReference>
<evidence type="ECO:0000256" key="10">
    <source>
        <dbReference type="RuleBase" id="RU000461"/>
    </source>
</evidence>
<evidence type="ECO:0000256" key="8">
    <source>
        <dbReference type="ARBA" id="ARBA00023033"/>
    </source>
</evidence>
<keyword evidence="8 10" id="KW-0503">Monooxygenase</keyword>
<dbReference type="PRINTS" id="PR00385">
    <property type="entry name" value="P450"/>
</dbReference>
<dbReference type="PANTHER" id="PTHR46300:SF7">
    <property type="entry name" value="P450, PUTATIVE (EUROFUNG)-RELATED"/>
    <property type="match status" value="1"/>
</dbReference>
<protein>
    <recommendedName>
        <fullName evidence="13">Cytochrome P450</fullName>
    </recommendedName>
</protein>
<evidence type="ECO:0000256" key="9">
    <source>
        <dbReference type="PIRSR" id="PIRSR602401-1"/>
    </source>
</evidence>
<dbReference type="Pfam" id="PF00067">
    <property type="entry name" value="p450"/>
    <property type="match status" value="1"/>
</dbReference>
<evidence type="ECO:0000256" key="7">
    <source>
        <dbReference type="ARBA" id="ARBA00023004"/>
    </source>
</evidence>
<keyword evidence="6 10" id="KW-0560">Oxidoreductase</keyword>
<dbReference type="EMBL" id="KL142393">
    <property type="protein sequence ID" value="KDR71393.1"/>
    <property type="molecule type" value="Genomic_DNA"/>
</dbReference>
<keyword evidence="4 9" id="KW-0349">Heme</keyword>
<feature type="binding site" description="axial binding residue" evidence="9">
    <location>
        <position position="444"/>
    </location>
    <ligand>
        <name>heme</name>
        <dbReference type="ChEBI" id="CHEBI:30413"/>
    </ligand>
    <ligandPart>
        <name>Fe</name>
        <dbReference type="ChEBI" id="CHEBI:18248"/>
    </ligandPart>
</feature>
<dbReference type="PROSITE" id="PS00086">
    <property type="entry name" value="CYTOCHROME_P450"/>
    <property type="match status" value="1"/>
</dbReference>
<sequence length="517" mass="57611">MIPAPTGLGFLVFLATFAATAFIYTKGKTCLRPPYPPGPRKLPVLGNLLDLPTKFEWETYARWGKKYKSEIIHLNAAGYDIVVLNSFDAANDIMERRSATYSSRPPLTMINELMGWSWFIATMPYGETWREGRRAFAKYFQNGNAAIYQAPQAEIVRKMLPRLLDNPQDFLTISQHAIGGMALSLAYGLTIKNSNDPFVHLAEEAIASLAEAGTPGAFLVDIFPILKYIPEFFPGASFKKKARAWRKVQEEMREAPYQETVRNMASGFAKPSFTSTSLQGLEESEDVQHQQEIIRDTAAIIFAAGAETTATTVHTFFAAMLCNPEAQKKAQQELDFVLKGRLPEFSDELDLPYVSALVKEVIRWKPATPLGGVPHYSSEEDVYSGYHIPKGAIVLANTWAMLHDENAYPDPSTFKPERFLKDGKLNPLIRDPVSMAFGFGRRMCPGNHIALSVLWLIAATILATFDISKAVDENGKPIEPAIEYHSAMVSYPLPFKCTIKARSRSAEELIRSAGESY</sequence>
<dbReference type="GO" id="GO:0005506">
    <property type="term" value="F:iron ion binding"/>
    <property type="evidence" value="ECO:0007669"/>
    <property type="project" value="InterPro"/>
</dbReference>
<dbReference type="CDD" id="cd11065">
    <property type="entry name" value="CYP64-like"/>
    <property type="match status" value="1"/>
</dbReference>
<reference evidence="12" key="1">
    <citation type="journal article" date="2014" name="Proc. Natl. Acad. Sci. U.S.A.">
        <title>Extensive sampling of basidiomycete genomes demonstrates inadequacy of the white-rot/brown-rot paradigm for wood decay fungi.</title>
        <authorList>
            <person name="Riley R."/>
            <person name="Salamov A.A."/>
            <person name="Brown D.W."/>
            <person name="Nagy L.G."/>
            <person name="Floudas D."/>
            <person name="Held B.W."/>
            <person name="Levasseur A."/>
            <person name="Lombard V."/>
            <person name="Morin E."/>
            <person name="Otillar R."/>
            <person name="Lindquist E.A."/>
            <person name="Sun H."/>
            <person name="LaButti K.M."/>
            <person name="Schmutz J."/>
            <person name="Jabbour D."/>
            <person name="Luo H."/>
            <person name="Baker S.E."/>
            <person name="Pisabarro A.G."/>
            <person name="Walton J.D."/>
            <person name="Blanchette R.A."/>
            <person name="Henrissat B."/>
            <person name="Martin F."/>
            <person name="Cullen D."/>
            <person name="Hibbett D.S."/>
            <person name="Grigoriev I.V."/>
        </authorList>
    </citation>
    <scope>NUCLEOTIDE SEQUENCE [LARGE SCALE GENOMIC DNA]</scope>
    <source>
        <strain evidence="12">CBS 339.88</strain>
    </source>
</reference>
<dbReference type="PRINTS" id="PR00463">
    <property type="entry name" value="EP450I"/>
</dbReference>
<keyword evidence="7 9" id="KW-0408">Iron</keyword>
<keyword evidence="5 9" id="KW-0479">Metal-binding</keyword>
<comment type="similarity">
    <text evidence="3 10">Belongs to the cytochrome P450 family.</text>
</comment>
<evidence type="ECO:0000313" key="12">
    <source>
        <dbReference type="Proteomes" id="UP000027222"/>
    </source>
</evidence>
<dbReference type="InterPro" id="IPR050364">
    <property type="entry name" value="Cytochrome_P450_fung"/>
</dbReference>
<dbReference type="GO" id="GO:0004497">
    <property type="term" value="F:monooxygenase activity"/>
    <property type="evidence" value="ECO:0007669"/>
    <property type="project" value="UniProtKB-KW"/>
</dbReference>
<evidence type="ECO:0000256" key="6">
    <source>
        <dbReference type="ARBA" id="ARBA00023002"/>
    </source>
</evidence>
<organism evidence="11 12">
    <name type="scientific">Galerina marginata (strain CBS 339.88)</name>
    <dbReference type="NCBI Taxonomy" id="685588"/>
    <lineage>
        <taxon>Eukaryota</taxon>
        <taxon>Fungi</taxon>
        <taxon>Dikarya</taxon>
        <taxon>Basidiomycota</taxon>
        <taxon>Agaricomycotina</taxon>
        <taxon>Agaricomycetes</taxon>
        <taxon>Agaricomycetidae</taxon>
        <taxon>Agaricales</taxon>
        <taxon>Agaricineae</taxon>
        <taxon>Strophariaceae</taxon>
        <taxon>Galerina</taxon>
    </lineage>
</organism>
<evidence type="ECO:0000256" key="2">
    <source>
        <dbReference type="ARBA" id="ARBA00005179"/>
    </source>
</evidence>
<comment type="pathway">
    <text evidence="2">Secondary metabolite biosynthesis.</text>
</comment>
<accession>A0A067SXA5</accession>
<gene>
    <name evidence="11" type="ORF">GALMADRAFT_102730</name>
</gene>
<dbReference type="InterPro" id="IPR002401">
    <property type="entry name" value="Cyt_P450_E_grp-I"/>
</dbReference>
<dbReference type="GO" id="GO:0020037">
    <property type="term" value="F:heme binding"/>
    <property type="evidence" value="ECO:0007669"/>
    <property type="project" value="InterPro"/>
</dbReference>
<dbReference type="OrthoDB" id="2789670at2759"/>
<evidence type="ECO:0000256" key="1">
    <source>
        <dbReference type="ARBA" id="ARBA00001971"/>
    </source>
</evidence>
<proteinExistence type="inferred from homology"/>